<dbReference type="EC" id="2.7.2.3" evidence="3 8"/>
<comment type="pathway">
    <text evidence="8">Carbohydrate degradation; glycolysis; pyruvate from D-glyceraldehyde 3-phosphate: step 2/5.</text>
</comment>
<protein>
    <recommendedName>
        <fullName evidence="3 8">Phosphoglycerate kinase</fullName>
        <ecNumber evidence="3 8">2.7.2.3</ecNumber>
    </recommendedName>
</protein>
<evidence type="ECO:0000256" key="6">
    <source>
        <dbReference type="ARBA" id="ARBA00022777"/>
    </source>
</evidence>
<dbReference type="InterPro" id="IPR036043">
    <property type="entry name" value="Phosphoglycerate_kinase_sf"/>
</dbReference>
<gene>
    <name evidence="8" type="primary">pgk</name>
    <name evidence="11" type="ORF">SPIRO4BDMA_41029</name>
</gene>
<feature type="binding site" evidence="8">
    <location>
        <position position="170"/>
    </location>
    <ligand>
        <name>substrate</name>
    </ligand>
</feature>
<dbReference type="GO" id="GO:0005524">
    <property type="term" value="F:ATP binding"/>
    <property type="evidence" value="ECO:0007669"/>
    <property type="project" value="UniProtKB-KW"/>
</dbReference>
<reference evidence="11" key="1">
    <citation type="submission" date="2017-02" db="EMBL/GenBank/DDBJ databases">
        <authorList>
            <person name="Regsiter A."/>
            <person name="William W."/>
        </authorList>
    </citation>
    <scope>NUCLEOTIDE SEQUENCE</scope>
    <source>
        <strain evidence="11">BdmA 4</strain>
    </source>
</reference>
<dbReference type="Pfam" id="PF00162">
    <property type="entry name" value="PGK"/>
    <property type="match status" value="1"/>
</dbReference>
<proteinExistence type="inferred from homology"/>
<dbReference type="GO" id="GO:0043531">
    <property type="term" value="F:ADP binding"/>
    <property type="evidence" value="ECO:0007669"/>
    <property type="project" value="TreeGrafter"/>
</dbReference>
<dbReference type="PIRSF" id="PIRSF000724">
    <property type="entry name" value="Pgk"/>
    <property type="match status" value="1"/>
</dbReference>
<feature type="binding site" evidence="9">
    <location>
        <position position="303"/>
    </location>
    <ligand>
        <name>ATP</name>
        <dbReference type="ChEBI" id="CHEBI:30616"/>
    </ligand>
</feature>
<evidence type="ECO:0000256" key="3">
    <source>
        <dbReference type="ARBA" id="ARBA00013061"/>
    </source>
</evidence>
<evidence type="ECO:0000256" key="9">
    <source>
        <dbReference type="PIRSR" id="PIRSR000724-2"/>
    </source>
</evidence>
<dbReference type="SUPFAM" id="SSF53748">
    <property type="entry name" value="Phosphoglycerate kinase"/>
    <property type="match status" value="1"/>
</dbReference>
<evidence type="ECO:0000313" key="11">
    <source>
        <dbReference type="EMBL" id="SLM18457.1"/>
    </source>
</evidence>
<evidence type="ECO:0000256" key="7">
    <source>
        <dbReference type="ARBA" id="ARBA00022840"/>
    </source>
</evidence>
<dbReference type="HAMAP" id="MF_00145">
    <property type="entry name" value="Phosphoglyc_kinase"/>
    <property type="match status" value="1"/>
</dbReference>
<keyword evidence="7 8" id="KW-0067">ATP-binding</keyword>
<sequence length="430" mass="46636">MEGPRLKIRPFTELALAGKTVIFRPDINSPVDPATKRIVNTNRIEKTVPTLNLLLERGAKVALIAHQGDTLDYQNLIPLAEHAEILSRLTGKRISYIDDVCGPAAQAAVKALSPGEAVILGNLRYLAEEISTFETVVKLSAQEMTKTWLVRSLAPLADYYVNDAFAAAHRNAPSMVAFQELLPSAGGIQLMEEYTALKSVMDNPKRPCVYVLGGAKISDAFDMMRKVLTEGSADHILTAGVTGIVMHLARGEDFGPVVTKFLADRSLDVFIPEAKALLEEFGDRYVLPVDFAYDANATQSTAGASPQRRAEAPIASLPKDRMFPDVGHRTIELFKEYIAAAGSIFVNGPAGMYEHEPWSDGTRELWRAIAAAPGYTVIGGGDTISAATKFTDLSKYGYVCTGGGAMVRFLAGKRLPLIEAMEKAFERDLG</sequence>
<keyword evidence="8" id="KW-0324">Glycolysis</keyword>
<evidence type="ECO:0000256" key="4">
    <source>
        <dbReference type="ARBA" id="ARBA00022679"/>
    </source>
</evidence>
<feature type="binding site" evidence="8">
    <location>
        <position position="43"/>
    </location>
    <ligand>
        <name>substrate</name>
    </ligand>
</feature>
<dbReference type="GO" id="GO:0005829">
    <property type="term" value="C:cytosol"/>
    <property type="evidence" value="ECO:0007669"/>
    <property type="project" value="TreeGrafter"/>
</dbReference>
<feature type="binding site" evidence="8">
    <location>
        <position position="124"/>
    </location>
    <ligand>
        <name>substrate</name>
    </ligand>
</feature>
<dbReference type="PRINTS" id="PR00477">
    <property type="entry name" value="PHGLYCKINASE"/>
</dbReference>
<dbReference type="GO" id="GO:0004618">
    <property type="term" value="F:phosphoglycerate kinase activity"/>
    <property type="evidence" value="ECO:0007669"/>
    <property type="project" value="UniProtKB-UniRule"/>
</dbReference>
<feature type="binding site" evidence="8">
    <location>
        <begin position="26"/>
        <end position="28"/>
    </location>
    <ligand>
        <name>substrate</name>
    </ligand>
</feature>
<keyword evidence="5 8" id="KW-0547">Nucleotide-binding</keyword>
<feature type="binding site" evidence="8 9">
    <location>
        <begin position="380"/>
        <end position="383"/>
    </location>
    <ligand>
        <name>ATP</name>
        <dbReference type="ChEBI" id="CHEBI:30616"/>
    </ligand>
</feature>
<dbReference type="PANTHER" id="PTHR11406">
    <property type="entry name" value="PHOSPHOGLYCERATE KINASE"/>
    <property type="match status" value="1"/>
</dbReference>
<dbReference type="UniPathway" id="UPA00109">
    <property type="reaction ID" value="UER00185"/>
</dbReference>
<dbReference type="EMBL" id="FWDO01000004">
    <property type="protein sequence ID" value="SLM18457.1"/>
    <property type="molecule type" value="Genomic_DNA"/>
</dbReference>
<keyword evidence="4 8" id="KW-0808">Transferase</keyword>
<evidence type="ECO:0000256" key="5">
    <source>
        <dbReference type="ARBA" id="ARBA00022741"/>
    </source>
</evidence>
<accession>A0A3P3XQ92</accession>
<evidence type="ECO:0000256" key="2">
    <source>
        <dbReference type="ARBA" id="ARBA00008982"/>
    </source>
</evidence>
<comment type="similarity">
    <text evidence="2 8 10">Belongs to the phosphoglycerate kinase family.</text>
</comment>
<comment type="subcellular location">
    <subcellularLocation>
        <location evidence="8">Cytoplasm</location>
    </subcellularLocation>
</comment>
<keyword evidence="8" id="KW-0963">Cytoplasm</keyword>
<evidence type="ECO:0000256" key="10">
    <source>
        <dbReference type="RuleBase" id="RU000532"/>
    </source>
</evidence>
<dbReference type="Gene3D" id="3.40.50.1260">
    <property type="entry name" value="Phosphoglycerate kinase, N-terminal domain"/>
    <property type="match status" value="2"/>
</dbReference>
<evidence type="ECO:0000256" key="1">
    <source>
        <dbReference type="ARBA" id="ARBA00000642"/>
    </source>
</evidence>
<dbReference type="GO" id="GO:0006094">
    <property type="term" value="P:gluconeogenesis"/>
    <property type="evidence" value="ECO:0007669"/>
    <property type="project" value="TreeGrafter"/>
</dbReference>
<evidence type="ECO:0000256" key="8">
    <source>
        <dbReference type="HAMAP-Rule" id="MF_00145"/>
    </source>
</evidence>
<comment type="catalytic activity">
    <reaction evidence="1 8 10">
        <text>(2R)-3-phosphoglycerate + ATP = (2R)-3-phospho-glyceroyl phosphate + ADP</text>
        <dbReference type="Rhea" id="RHEA:14801"/>
        <dbReference type="ChEBI" id="CHEBI:30616"/>
        <dbReference type="ChEBI" id="CHEBI:57604"/>
        <dbReference type="ChEBI" id="CHEBI:58272"/>
        <dbReference type="ChEBI" id="CHEBI:456216"/>
        <dbReference type="EC" id="2.7.2.3"/>
    </reaction>
</comment>
<comment type="caution">
    <text evidence="8">Lacks conserved residue(s) required for the propagation of feature annotation.</text>
</comment>
<comment type="subunit">
    <text evidence="8">Monomer.</text>
</comment>
<keyword evidence="6 8" id="KW-0418">Kinase</keyword>
<feature type="binding site" evidence="8 9">
    <location>
        <position position="354"/>
    </location>
    <ligand>
        <name>ATP</name>
        <dbReference type="ChEBI" id="CHEBI:30616"/>
    </ligand>
</feature>
<dbReference type="GO" id="GO:0006096">
    <property type="term" value="P:glycolytic process"/>
    <property type="evidence" value="ECO:0007669"/>
    <property type="project" value="UniProtKB-UniRule"/>
</dbReference>
<dbReference type="InterPro" id="IPR015824">
    <property type="entry name" value="Phosphoglycerate_kinase_N"/>
</dbReference>
<organism evidence="11">
    <name type="scientific">uncultured spirochete</name>
    <dbReference type="NCBI Taxonomy" id="156406"/>
    <lineage>
        <taxon>Bacteria</taxon>
        <taxon>Pseudomonadati</taxon>
        <taxon>Spirochaetota</taxon>
        <taxon>Spirochaetia</taxon>
        <taxon>Spirochaetales</taxon>
        <taxon>environmental samples</taxon>
    </lineage>
</organism>
<name>A0A3P3XQ92_9SPIR</name>
<dbReference type="AlphaFoldDB" id="A0A3P3XQ92"/>
<dbReference type="InterPro" id="IPR001576">
    <property type="entry name" value="Phosphoglycerate_kinase"/>
</dbReference>
<feature type="binding site" evidence="8">
    <location>
        <begin position="66"/>
        <end position="69"/>
    </location>
    <ligand>
        <name>substrate</name>
    </ligand>
</feature>
<dbReference type="PANTHER" id="PTHR11406:SF23">
    <property type="entry name" value="PHOSPHOGLYCERATE KINASE 1, CHLOROPLASTIC-RELATED"/>
    <property type="match status" value="1"/>
</dbReference>